<dbReference type="OrthoDB" id="357991at2"/>
<keyword evidence="2" id="KW-0645">Protease</keyword>
<accession>A0A1M6QIX6</accession>
<keyword evidence="2" id="KW-0031">Aminopeptidase</keyword>
<dbReference type="EMBL" id="FRAQ01000001">
    <property type="protein sequence ID" value="SHK20013.1"/>
    <property type="molecule type" value="Genomic_DNA"/>
</dbReference>
<keyword evidence="1" id="KW-0812">Transmembrane</keyword>
<gene>
    <name evidence="2" type="ORF">SAMN05216369_0936</name>
</gene>
<evidence type="ECO:0000256" key="1">
    <source>
        <dbReference type="SAM" id="Phobius"/>
    </source>
</evidence>
<dbReference type="PROSITE" id="PS51257">
    <property type="entry name" value="PROKAR_LIPOPROTEIN"/>
    <property type="match status" value="1"/>
</dbReference>
<organism evidence="2 3">
    <name type="scientific">Marinobacter antarcticus</name>
    <dbReference type="NCBI Taxonomy" id="564117"/>
    <lineage>
        <taxon>Bacteria</taxon>
        <taxon>Pseudomonadati</taxon>
        <taxon>Pseudomonadota</taxon>
        <taxon>Gammaproteobacteria</taxon>
        <taxon>Pseudomonadales</taxon>
        <taxon>Marinobacteraceae</taxon>
        <taxon>Marinobacter</taxon>
    </lineage>
</organism>
<reference evidence="3" key="1">
    <citation type="submission" date="2016-11" db="EMBL/GenBank/DDBJ databases">
        <authorList>
            <person name="Varghese N."/>
            <person name="Submissions S."/>
        </authorList>
    </citation>
    <scope>NUCLEOTIDE SEQUENCE [LARGE SCALE GENOMIC DNA]</scope>
    <source>
        <strain evidence="3">CGMCC 1.10835</strain>
    </source>
</reference>
<protein>
    <submittedName>
        <fullName evidence="2">Predicted aminopeptidase</fullName>
    </submittedName>
</protein>
<dbReference type="AlphaFoldDB" id="A0A1M6QIX6"/>
<name>A0A1M6QIX6_9GAMM</name>
<dbReference type="PIRSF" id="PIRSF029285">
    <property type="entry name" value="Aminopept"/>
    <property type="match status" value="1"/>
</dbReference>
<proteinExistence type="predicted"/>
<dbReference type="Proteomes" id="UP000184497">
    <property type="component" value="Unassembled WGS sequence"/>
</dbReference>
<evidence type="ECO:0000313" key="3">
    <source>
        <dbReference type="Proteomes" id="UP000184497"/>
    </source>
</evidence>
<dbReference type="Pfam" id="PF10023">
    <property type="entry name" value="Aminopep"/>
    <property type="match status" value="1"/>
</dbReference>
<dbReference type="InterPro" id="IPR014553">
    <property type="entry name" value="Aminopept"/>
</dbReference>
<keyword evidence="2" id="KW-0378">Hydrolase</keyword>
<keyword evidence="3" id="KW-1185">Reference proteome</keyword>
<keyword evidence="1" id="KW-1133">Transmembrane helix</keyword>
<keyword evidence="1" id="KW-0472">Membrane</keyword>
<feature type="transmembrane region" description="Helical" evidence="1">
    <location>
        <begin position="7"/>
        <end position="27"/>
    </location>
</feature>
<dbReference type="GO" id="GO:0004177">
    <property type="term" value="F:aminopeptidase activity"/>
    <property type="evidence" value="ECO:0007669"/>
    <property type="project" value="UniProtKB-KW"/>
</dbReference>
<evidence type="ECO:0000313" key="2">
    <source>
        <dbReference type="EMBL" id="SHK20013.1"/>
    </source>
</evidence>
<sequence length="358" mass="40677">MKQLSQIYTVLLLITFMSGCSSISYYAQAIRGHLALTMAGEPVDSFIANKGTQDGLRNKLILSRQARRFASERLGLPTGDAFKDYVALDRPWVVVNLVAVPEFSLQPHQWCYPVLGCQAYRGYFHLESARREEQHFRAEGYDTFIGGVTAYSTLGWFDDPLHSAFTNLADDRMVALMFHELAHRVVYIKGDTAFNESFATAVELEGLKLWLTKQGDTSAFGQALTRLELRNRTHALVETASTDLEQLYQQQGALSESHLREHKQRIFEELNVAYERLLANGSGGREGPFGAPPVAFNNARIALFTQYNQHVPAFRQLLKQSSYDFPAFYRAVESLSRQPDKQRRQALQDLSERFEENF</sequence>